<evidence type="ECO:0000256" key="2">
    <source>
        <dbReference type="ARBA" id="ARBA00012251"/>
    </source>
</evidence>
<organism evidence="11 12">
    <name type="scientific">Apiospora rasikravindrae</name>
    <dbReference type="NCBI Taxonomy" id="990691"/>
    <lineage>
        <taxon>Eukaryota</taxon>
        <taxon>Fungi</taxon>
        <taxon>Dikarya</taxon>
        <taxon>Ascomycota</taxon>
        <taxon>Pezizomycotina</taxon>
        <taxon>Sordariomycetes</taxon>
        <taxon>Xylariomycetidae</taxon>
        <taxon>Amphisphaeriales</taxon>
        <taxon>Apiosporaceae</taxon>
        <taxon>Apiospora</taxon>
    </lineage>
</organism>
<dbReference type="SUPFAM" id="SSF57850">
    <property type="entry name" value="RING/U-box"/>
    <property type="match status" value="1"/>
</dbReference>
<keyword evidence="12" id="KW-1185">Reference proteome</keyword>
<dbReference type="EMBL" id="JAQQWK010000009">
    <property type="protein sequence ID" value="KAK8034831.1"/>
    <property type="molecule type" value="Genomic_DNA"/>
</dbReference>
<feature type="domain" description="RING-type" evidence="10">
    <location>
        <begin position="44"/>
        <end position="341"/>
    </location>
</feature>
<keyword evidence="6" id="KW-0863">Zinc-finger</keyword>
<keyword evidence="4" id="KW-0479">Metal-binding</keyword>
<dbReference type="InterPro" id="IPR002867">
    <property type="entry name" value="IBR_dom"/>
</dbReference>
<evidence type="ECO:0000259" key="10">
    <source>
        <dbReference type="PROSITE" id="PS51873"/>
    </source>
</evidence>
<comment type="catalytic activity">
    <reaction evidence="1">
        <text>[E2 ubiquitin-conjugating enzyme]-S-ubiquitinyl-L-cysteine + [acceptor protein]-L-lysine = [E2 ubiquitin-conjugating enzyme]-L-cysteine + [acceptor protein]-N(6)-ubiquitinyl-L-lysine.</text>
        <dbReference type="EC" id="2.3.2.31"/>
    </reaction>
</comment>
<evidence type="ECO:0000313" key="11">
    <source>
        <dbReference type="EMBL" id="KAK8034831.1"/>
    </source>
</evidence>
<feature type="compositionally biased region" description="Basic and acidic residues" evidence="9">
    <location>
        <begin position="271"/>
        <end position="296"/>
    </location>
</feature>
<dbReference type="Gene3D" id="3.30.40.10">
    <property type="entry name" value="Zinc/RING finger domain, C3HC4 (zinc finger)"/>
    <property type="match status" value="1"/>
</dbReference>
<evidence type="ECO:0000256" key="1">
    <source>
        <dbReference type="ARBA" id="ARBA00001798"/>
    </source>
</evidence>
<gene>
    <name evidence="11" type="ORF">PG993_009826</name>
</gene>
<feature type="region of interest" description="Disordered" evidence="9">
    <location>
        <begin position="271"/>
        <end position="297"/>
    </location>
</feature>
<name>A0ABR1SKH4_9PEZI</name>
<reference evidence="11 12" key="1">
    <citation type="submission" date="2023-01" db="EMBL/GenBank/DDBJ databases">
        <title>Analysis of 21 Apiospora genomes using comparative genomics revels a genus with tremendous synthesis potential of carbohydrate active enzymes and secondary metabolites.</title>
        <authorList>
            <person name="Sorensen T."/>
        </authorList>
    </citation>
    <scope>NUCLEOTIDE SEQUENCE [LARGE SCALE GENOMIC DNA]</scope>
    <source>
        <strain evidence="11 12">CBS 33761</strain>
    </source>
</reference>
<evidence type="ECO:0000256" key="9">
    <source>
        <dbReference type="SAM" id="MobiDB-lite"/>
    </source>
</evidence>
<keyword evidence="3" id="KW-0808">Transferase</keyword>
<dbReference type="PROSITE" id="PS51873">
    <property type="entry name" value="TRIAD"/>
    <property type="match status" value="1"/>
</dbReference>
<protein>
    <recommendedName>
        <fullName evidence="2">RBR-type E3 ubiquitin transferase</fullName>
        <ecNumber evidence="2">2.3.2.31</ecNumber>
    </recommendedName>
</protein>
<evidence type="ECO:0000256" key="4">
    <source>
        <dbReference type="ARBA" id="ARBA00022723"/>
    </source>
</evidence>
<evidence type="ECO:0000313" key="12">
    <source>
        <dbReference type="Proteomes" id="UP001444661"/>
    </source>
</evidence>
<dbReference type="Pfam" id="PF01485">
    <property type="entry name" value="IBR"/>
    <property type="match status" value="1"/>
</dbReference>
<dbReference type="InterPro" id="IPR031127">
    <property type="entry name" value="E3_UB_ligase_RBR"/>
</dbReference>
<dbReference type="SMART" id="SM00647">
    <property type="entry name" value="IBR"/>
    <property type="match status" value="1"/>
</dbReference>
<dbReference type="CDD" id="cd20335">
    <property type="entry name" value="BRcat_RBR"/>
    <property type="match status" value="1"/>
</dbReference>
<dbReference type="InterPro" id="IPR013083">
    <property type="entry name" value="Znf_RING/FYVE/PHD"/>
</dbReference>
<accession>A0ABR1SKH4</accession>
<evidence type="ECO:0000256" key="8">
    <source>
        <dbReference type="ARBA" id="ARBA00022833"/>
    </source>
</evidence>
<evidence type="ECO:0000256" key="5">
    <source>
        <dbReference type="ARBA" id="ARBA00022737"/>
    </source>
</evidence>
<evidence type="ECO:0000256" key="7">
    <source>
        <dbReference type="ARBA" id="ARBA00022786"/>
    </source>
</evidence>
<dbReference type="PANTHER" id="PTHR11685">
    <property type="entry name" value="RBR FAMILY RING FINGER AND IBR DOMAIN-CONTAINING"/>
    <property type="match status" value="1"/>
</dbReference>
<keyword evidence="5" id="KW-0677">Repeat</keyword>
<dbReference type="EC" id="2.3.2.31" evidence="2"/>
<proteinExistence type="predicted"/>
<dbReference type="InterPro" id="IPR044066">
    <property type="entry name" value="TRIAD_supradom"/>
</dbReference>
<keyword evidence="8" id="KW-0862">Zinc</keyword>
<sequence>MFSSFPCRQSLQIAVTQPGVDKDLPPRYIASHTRGIEHPLCQQPPSTVIAPYVSRPSRSRNFPDVAPQAHVTIPPTACRDCVQSSLLAQFEEKAMEHITCLECPEMLGPGDVQAFVPRAKYQRYAEHGMNKTLSSLGQFVWCPLNGCESGQIHSPGTQQPVVLCQSCNRLFCFTHHAEWHREYTCEEWDQHLADGSFRSQAQQEQDQADAYDADMATLDRRINEAEHMLRQSIMSAEEAAKERFEFAEARRREEERAAAERARIEEQRRLVREEEERKRARRQEMEEGERTVEQKANRCPRCQRPTEKNGGWILGSRHMRCPYCGCDWDYYEGYEYPKGTF</sequence>
<dbReference type="Proteomes" id="UP001444661">
    <property type="component" value="Unassembled WGS sequence"/>
</dbReference>
<evidence type="ECO:0000256" key="6">
    <source>
        <dbReference type="ARBA" id="ARBA00022771"/>
    </source>
</evidence>
<comment type="caution">
    <text evidence="11">The sequence shown here is derived from an EMBL/GenBank/DDBJ whole genome shotgun (WGS) entry which is preliminary data.</text>
</comment>
<evidence type="ECO:0000256" key="3">
    <source>
        <dbReference type="ARBA" id="ARBA00022679"/>
    </source>
</evidence>
<keyword evidence="7" id="KW-0833">Ubl conjugation pathway</keyword>